<gene>
    <name evidence="9" type="ORF">PGLA2088_LOCUS43912</name>
</gene>
<dbReference type="InterPro" id="IPR036691">
    <property type="entry name" value="Endo/exonu/phosph_ase_sf"/>
</dbReference>
<dbReference type="PANTHER" id="PTHR10642">
    <property type="entry name" value="RIBONUCLEASE H1"/>
    <property type="match status" value="1"/>
</dbReference>
<name>A0A813LEF8_POLGL</name>
<dbReference type="GO" id="GO:0004523">
    <property type="term" value="F:RNA-DNA hybrid ribonuclease activity"/>
    <property type="evidence" value="ECO:0007669"/>
    <property type="project" value="UniProtKB-EC"/>
</dbReference>
<dbReference type="InterPro" id="IPR002156">
    <property type="entry name" value="RNaseH_domain"/>
</dbReference>
<evidence type="ECO:0000313" key="9">
    <source>
        <dbReference type="EMBL" id="CAE8724944.1"/>
    </source>
</evidence>
<dbReference type="InterPro" id="IPR050092">
    <property type="entry name" value="RNase_H"/>
</dbReference>
<dbReference type="InterPro" id="IPR036397">
    <property type="entry name" value="RNaseH_sf"/>
</dbReference>
<dbReference type="PROSITE" id="PS50879">
    <property type="entry name" value="RNASE_H_1"/>
    <property type="match status" value="1"/>
</dbReference>
<dbReference type="PANTHER" id="PTHR10642:SF26">
    <property type="entry name" value="RIBONUCLEASE H1"/>
    <property type="match status" value="1"/>
</dbReference>
<dbReference type="Gene3D" id="3.30.420.10">
    <property type="entry name" value="Ribonuclease H-like superfamily/Ribonuclease H"/>
    <property type="match status" value="1"/>
</dbReference>
<dbReference type="Pfam" id="PF00075">
    <property type="entry name" value="RNase_H"/>
    <property type="match status" value="1"/>
</dbReference>
<dbReference type="Proteomes" id="UP000626109">
    <property type="component" value="Unassembled WGS sequence"/>
</dbReference>
<organism evidence="9 10">
    <name type="scientific">Polarella glacialis</name>
    <name type="common">Dinoflagellate</name>
    <dbReference type="NCBI Taxonomy" id="89957"/>
    <lineage>
        <taxon>Eukaryota</taxon>
        <taxon>Sar</taxon>
        <taxon>Alveolata</taxon>
        <taxon>Dinophyceae</taxon>
        <taxon>Suessiales</taxon>
        <taxon>Suessiaceae</taxon>
        <taxon>Polarella</taxon>
    </lineage>
</organism>
<evidence type="ECO:0000256" key="2">
    <source>
        <dbReference type="ARBA" id="ARBA00005300"/>
    </source>
</evidence>
<dbReference type="SUPFAM" id="SSF53098">
    <property type="entry name" value="Ribonuclease H-like"/>
    <property type="match status" value="1"/>
</dbReference>
<feature type="non-terminal residue" evidence="9">
    <location>
        <position position="1676"/>
    </location>
</feature>
<dbReference type="CDD" id="cd09280">
    <property type="entry name" value="RNase_HI_eukaryote_like"/>
    <property type="match status" value="1"/>
</dbReference>
<evidence type="ECO:0000256" key="1">
    <source>
        <dbReference type="ARBA" id="ARBA00000077"/>
    </source>
</evidence>
<comment type="similarity">
    <text evidence="2">Belongs to the RNase H family.</text>
</comment>
<evidence type="ECO:0000313" key="10">
    <source>
        <dbReference type="Proteomes" id="UP000626109"/>
    </source>
</evidence>
<evidence type="ECO:0000259" key="8">
    <source>
        <dbReference type="PROSITE" id="PS50879"/>
    </source>
</evidence>
<evidence type="ECO:0000256" key="6">
    <source>
        <dbReference type="ARBA" id="ARBA00022759"/>
    </source>
</evidence>
<dbReference type="Gene3D" id="3.60.10.10">
    <property type="entry name" value="Endonuclease/exonuclease/phosphatase"/>
    <property type="match status" value="1"/>
</dbReference>
<protein>
    <recommendedName>
        <fullName evidence="3">ribonuclease H</fullName>
        <ecNumber evidence="3">3.1.26.4</ecNumber>
    </recommendedName>
</protein>
<dbReference type="EMBL" id="CAJNNW010034979">
    <property type="protein sequence ID" value="CAE8724944.1"/>
    <property type="molecule type" value="Genomic_DNA"/>
</dbReference>
<keyword evidence="6" id="KW-0255">Endonuclease</keyword>
<evidence type="ECO:0000256" key="4">
    <source>
        <dbReference type="ARBA" id="ARBA00022722"/>
    </source>
</evidence>
<accession>A0A813LEF8</accession>
<dbReference type="GO" id="GO:0003676">
    <property type="term" value="F:nucleic acid binding"/>
    <property type="evidence" value="ECO:0007669"/>
    <property type="project" value="InterPro"/>
</dbReference>
<dbReference type="GO" id="GO:0043137">
    <property type="term" value="P:DNA replication, removal of RNA primer"/>
    <property type="evidence" value="ECO:0007669"/>
    <property type="project" value="TreeGrafter"/>
</dbReference>
<keyword evidence="5" id="KW-0479">Metal-binding</keyword>
<comment type="catalytic activity">
    <reaction evidence="1">
        <text>Endonucleolytic cleavage to 5'-phosphomonoester.</text>
        <dbReference type="EC" id="3.1.26.4"/>
    </reaction>
</comment>
<dbReference type="GO" id="GO:0046872">
    <property type="term" value="F:metal ion binding"/>
    <property type="evidence" value="ECO:0007669"/>
    <property type="project" value="UniProtKB-KW"/>
</dbReference>
<evidence type="ECO:0000256" key="3">
    <source>
        <dbReference type="ARBA" id="ARBA00012180"/>
    </source>
</evidence>
<comment type="caution">
    <text evidence="9">The sequence shown here is derived from an EMBL/GenBank/DDBJ whole genome shotgun (WGS) entry which is preliminary data.</text>
</comment>
<dbReference type="EC" id="3.1.26.4" evidence="3"/>
<evidence type="ECO:0000256" key="7">
    <source>
        <dbReference type="ARBA" id="ARBA00022801"/>
    </source>
</evidence>
<dbReference type="InterPro" id="IPR012337">
    <property type="entry name" value="RNaseH-like_sf"/>
</dbReference>
<evidence type="ECO:0000256" key="5">
    <source>
        <dbReference type="ARBA" id="ARBA00022723"/>
    </source>
</evidence>
<keyword evidence="4" id="KW-0540">Nuclease</keyword>
<dbReference type="InterPro" id="IPR005135">
    <property type="entry name" value="Endo/exonuclease/phosphatase"/>
</dbReference>
<keyword evidence="7" id="KW-0378">Hydrolase</keyword>
<feature type="domain" description="RNase H type-1" evidence="8">
    <location>
        <begin position="1040"/>
        <end position="1195"/>
    </location>
</feature>
<dbReference type="SUPFAM" id="SSF56219">
    <property type="entry name" value="DNase I-like"/>
    <property type="match status" value="1"/>
</dbReference>
<sequence>MPIGKSSIGLAAVFPRCLPSVCSWEEEGIAHSEFLMQQKRFGSIPKCFFDGDGCVTGGSRERKFKLQISQTASNREALVFSTRLFGGASYRQGKDADKVVEGVARARHIGKLHSNLSYRKSIGNTAKVVVLQRSIQDMKELHRVSTAAAYVKMQDEVAEYADLEELEVVRWQAKVIALQETRLSEASQIELSSALYEDGWSAIWGRPQQPQRRKKSFVPAPWNATHGGVGVSVRRGIPVSRGPIDTPLKQRLWDSGRCVHAMIAYGSGNAVLHVFSVYCFTGAHLHPDAMSKNETFLQDVFEAVAELGNVPVLIMGDFNVMPEQSEILQAAISTGAWRDAAVIQASVTNSTPAATYFSAVVNKATALMPTSNKKWVQGFQGFQGREVNSAALSRQRLRPVKFVAKLVLRLIQESGRHLLTDASMLALLARQQPLQRESLGTLLAHLRKLAELSATAQRSGRIVEMRAAGANLYGILADEAGRLTGNAEEIDDMLQRAWGPIFAMYVDGGEPDWDEFEKHFGEHFRSAVMNVSDITGPELRILLKRMGSGQAAGIEGWRVEELAALPDLLLDQLAKFYNVVEGTARTSRAKGWQELWATSGQHAFRADRSTEDVFWVLALQVEAALLDGRHLYGLKFDFEKCFDRLPHNILLKLVQRMGMSSRILGCPISIIVLSALLSVWARAVEAEVTGVSADTFSDDVGASTYEPASTQLAADLTKEFARLTNQENSIKKSFSFATAVSMDPVFVAGEALQIKRHADVLGASISFDGSTQVVKALVMGKVLFSSSVADAGIMSLQKLLSAIVRALWSKRSRFRCLEIVFTFLAPGRQLDPMWALAHHAFMVAQRMLQRRPELRDMFAAVWRARETERSRLPGPVGKLVAAAKLMGLSWGSAFELRKGDGDTMDVLLSSRGELGHFLREGMRRVCWHRAAERRADMAGLEGVVGVDATVSLLRTRSCEYVHQGILRNILAGSVAFGHPLFKAGILQDDRCLFCSAGCPETALHMFWECPAWQSERDKHPLAIGSYRSDWPNCFKLCRIMAAEVVVYTDGACVRNQHKALRRAGCGAFWGPGHIQNWSAPLRGRCQTNQRAELQAVAHVLQHEARDVHIKSDSEYVVKGFLRHRLAWRALGWRKVSHRDLWQILDELVEARPPGAVRMSKVKGHTTYRDVKAGKVDKIDKTGNDWADFLATTGAGQHAAPEHVVQAAKPVAEDRLSHAFISNVRARSAFNFIRFWVLRRLSTSKFRELRARASRAALDYFADFYQQEHLAFRQMVLKYGQLHRWDDVGPAVSPAEFCEEQKGEVVYLQDSRAESIRGFSCTGGLFGTSVADIKCQRPRHLVLPGDNWLREQVCKSSPPLHCLRSYEECLSCCVHGDCPLVDDNHISCCAGFDKDATSEKTGLVAKESLVNIQRPILLNEKFKVHSYDGGAFKSRGQYDIKNTLIPVIEPFHCSGSGTKFNLLLKCSEDFTMTHFYVSGPGPRCTEPIRSGLVWVTDQPPDVEGLKKYDSMSSEELMEIVKGLRTYSSSEEAGSVPDPCVYFTTDPTSREAEVELPNWKEGRYVAVKFLDTHKDQVNMDIGIVAFIGHFGRHASASRHLGPWMRRSARQIWVHPNELKSMFSSSGWVCDGRDFTGGCRSGQTDFHQTNIYTVTFRCATSGFDLCEKCAYDPSVGRVT</sequence>
<reference evidence="9" key="1">
    <citation type="submission" date="2021-02" db="EMBL/GenBank/DDBJ databases">
        <authorList>
            <person name="Dougan E. K."/>
            <person name="Rhodes N."/>
            <person name="Thang M."/>
            <person name="Chan C."/>
        </authorList>
    </citation>
    <scope>NUCLEOTIDE SEQUENCE</scope>
</reference>
<dbReference type="Pfam" id="PF03372">
    <property type="entry name" value="Exo_endo_phos"/>
    <property type="match status" value="1"/>
</dbReference>
<proteinExistence type="inferred from homology"/>